<dbReference type="Gene3D" id="1.10.287.470">
    <property type="entry name" value="Helix hairpin bin"/>
    <property type="match status" value="1"/>
</dbReference>
<dbReference type="AlphaFoldDB" id="A0A5C6E6X1"/>
<dbReference type="PROSITE" id="PS51257">
    <property type="entry name" value="PROKAR_LIPOPROTEIN"/>
    <property type="match status" value="1"/>
</dbReference>
<dbReference type="SUPFAM" id="SSF111369">
    <property type="entry name" value="HlyD-like secretion proteins"/>
    <property type="match status" value="1"/>
</dbReference>
<sequence length="559" mass="61863" precursor="true">MKRKITLLVSLVLLSLGCEKAPLKLAPKAAHPVTAMELRRTSPPTSFQVSGTVQSWKVEEIGFEVPGRIQWVLEPGRNVDGQITDVDQKLITQGTPLAKIDPARYEVAVESARAALDVAIMERQIVEIRLNDTLPADIGSAEADVRLAEDDFERIRTLQAQNAVSQAEYDQSSNRLQTQKLRLSGLRSQLKQTAAELKSADAKITVAEQNLQDAQRDLSHTVLYGSYRGQISKVHVVPGSVVSAGSPVLTLQMMDPIKVAIEVSAEQSRSIQRRRQVPVLVTMPNGSSEIQNAMVYMVDPSADPSTRTFTVTLLLLNKQFRSELPKGVDGISVARTVDIWPLNVNEIVGSENGIYLVEEDAIDSDEHGSFVWVLDGFELMQRMPDVMKVRKHYIQSSGLRIPFLGNWVFQPVTFLGDNDRITPRTLIAGELEYPCGQESNWDGESIVFDSGKHWMLRPGDLVDVNLGDDQSESGYYVPVEAIYEQSDETYLFVIEDGKAHKTRIEIKPTQKLDTESLLRVSPIGSDDFPAGTQIVVGGVHFLQDDDPVSVTDRVSEDAS</sequence>
<evidence type="ECO:0000256" key="1">
    <source>
        <dbReference type="SAM" id="Coils"/>
    </source>
</evidence>
<dbReference type="Gene3D" id="2.40.30.170">
    <property type="match status" value="1"/>
</dbReference>
<reference evidence="3 4" key="1">
    <citation type="submission" date="2019-02" db="EMBL/GenBank/DDBJ databases">
        <title>Deep-cultivation of Planctomycetes and their phenomic and genomic characterization uncovers novel biology.</title>
        <authorList>
            <person name="Wiegand S."/>
            <person name="Jogler M."/>
            <person name="Boedeker C."/>
            <person name="Pinto D."/>
            <person name="Vollmers J."/>
            <person name="Rivas-Marin E."/>
            <person name="Kohn T."/>
            <person name="Peeters S.H."/>
            <person name="Heuer A."/>
            <person name="Rast P."/>
            <person name="Oberbeckmann S."/>
            <person name="Bunk B."/>
            <person name="Jeske O."/>
            <person name="Meyerdierks A."/>
            <person name="Storesund J.E."/>
            <person name="Kallscheuer N."/>
            <person name="Luecker S."/>
            <person name="Lage O.M."/>
            <person name="Pohl T."/>
            <person name="Merkel B.J."/>
            <person name="Hornburger P."/>
            <person name="Mueller R.-W."/>
            <person name="Bruemmer F."/>
            <person name="Labrenz M."/>
            <person name="Spormann A.M."/>
            <person name="Op Den Camp H."/>
            <person name="Overmann J."/>
            <person name="Amann R."/>
            <person name="Jetten M.S.M."/>
            <person name="Mascher T."/>
            <person name="Medema M.H."/>
            <person name="Devos D.P."/>
            <person name="Kaster A.-K."/>
            <person name="Ovreas L."/>
            <person name="Rohde M."/>
            <person name="Galperin M.Y."/>
            <person name="Jogler C."/>
        </authorList>
    </citation>
    <scope>NUCLEOTIDE SEQUENCE [LARGE SCALE GENOMIC DNA]</scope>
    <source>
        <strain evidence="3 4">Q31b</strain>
    </source>
</reference>
<comment type="caution">
    <text evidence="3">The sequence shown here is derived from an EMBL/GenBank/DDBJ whole genome shotgun (WGS) entry which is preliminary data.</text>
</comment>
<keyword evidence="1" id="KW-0175">Coiled coil</keyword>
<dbReference type="InterPro" id="IPR050739">
    <property type="entry name" value="MFP"/>
</dbReference>
<feature type="chain" id="PRO_5022932241" evidence="2">
    <location>
        <begin position="21"/>
        <end position="559"/>
    </location>
</feature>
<dbReference type="PANTHER" id="PTHR30386:SF18">
    <property type="entry name" value="INNER MEMBRANE PROTEIN YIAV-RELATED"/>
    <property type="match status" value="1"/>
</dbReference>
<dbReference type="OrthoDB" id="231463at2"/>
<dbReference type="Gene3D" id="2.40.420.20">
    <property type="match status" value="1"/>
</dbReference>
<name>A0A5C6E6X1_9BACT</name>
<feature type="coiled-coil region" evidence="1">
    <location>
        <begin position="183"/>
        <end position="217"/>
    </location>
</feature>
<protein>
    <submittedName>
        <fullName evidence="3">Putative efflux pump membrane fusion protein</fullName>
    </submittedName>
</protein>
<feature type="signal peptide" evidence="2">
    <location>
        <begin position="1"/>
        <end position="20"/>
    </location>
</feature>
<evidence type="ECO:0000256" key="2">
    <source>
        <dbReference type="SAM" id="SignalP"/>
    </source>
</evidence>
<evidence type="ECO:0000313" key="3">
    <source>
        <dbReference type="EMBL" id="TWU43401.1"/>
    </source>
</evidence>
<dbReference type="Proteomes" id="UP000315471">
    <property type="component" value="Unassembled WGS sequence"/>
</dbReference>
<dbReference type="Gene3D" id="2.40.50.100">
    <property type="match status" value="1"/>
</dbReference>
<accession>A0A5C6E6X1</accession>
<dbReference type="EMBL" id="SJPY01000003">
    <property type="protein sequence ID" value="TWU43401.1"/>
    <property type="molecule type" value="Genomic_DNA"/>
</dbReference>
<dbReference type="PANTHER" id="PTHR30386">
    <property type="entry name" value="MEMBRANE FUSION SUBUNIT OF EMRAB-TOLC MULTIDRUG EFFLUX PUMP"/>
    <property type="match status" value="1"/>
</dbReference>
<keyword evidence="2" id="KW-0732">Signal</keyword>
<dbReference type="RefSeq" id="WP_146599834.1">
    <property type="nucleotide sequence ID" value="NZ_SJPY01000003.1"/>
</dbReference>
<proteinExistence type="predicted"/>
<keyword evidence="4" id="KW-1185">Reference proteome</keyword>
<gene>
    <name evidence="3" type="ORF">Q31b_24400</name>
</gene>
<evidence type="ECO:0000313" key="4">
    <source>
        <dbReference type="Proteomes" id="UP000315471"/>
    </source>
</evidence>
<organism evidence="3 4">
    <name type="scientific">Novipirellula aureliae</name>
    <dbReference type="NCBI Taxonomy" id="2527966"/>
    <lineage>
        <taxon>Bacteria</taxon>
        <taxon>Pseudomonadati</taxon>
        <taxon>Planctomycetota</taxon>
        <taxon>Planctomycetia</taxon>
        <taxon>Pirellulales</taxon>
        <taxon>Pirellulaceae</taxon>
        <taxon>Novipirellula</taxon>
    </lineage>
</organism>